<keyword evidence="10" id="KW-0460">Magnesium</keyword>
<evidence type="ECO:0000256" key="6">
    <source>
        <dbReference type="ARBA" id="ARBA00022723"/>
    </source>
</evidence>
<evidence type="ECO:0000256" key="8">
    <source>
        <dbReference type="ARBA" id="ARBA00022777"/>
    </source>
</evidence>
<dbReference type="InParanoid" id="A0A1Y2B6T0"/>
<evidence type="ECO:0000256" key="5">
    <source>
        <dbReference type="ARBA" id="ARBA00022679"/>
    </source>
</evidence>
<dbReference type="SUPFAM" id="SSF53613">
    <property type="entry name" value="Ribokinase-like"/>
    <property type="match status" value="1"/>
</dbReference>
<keyword evidence="13" id="KW-1185">Reference proteome</keyword>
<evidence type="ECO:0000313" key="12">
    <source>
        <dbReference type="EMBL" id="ORY30177.1"/>
    </source>
</evidence>
<proteinExistence type="inferred from homology"/>
<protein>
    <recommendedName>
        <fullName evidence="4">hydroxyethylthiazole kinase</fullName>
        <ecNumber evidence="4">2.7.1.50</ecNumber>
    </recommendedName>
</protein>
<dbReference type="NCBIfam" id="NF006830">
    <property type="entry name" value="PRK09355.1"/>
    <property type="match status" value="1"/>
</dbReference>
<reference evidence="12 13" key="1">
    <citation type="submission" date="2016-07" db="EMBL/GenBank/DDBJ databases">
        <title>Pervasive Adenine N6-methylation of Active Genes in Fungi.</title>
        <authorList>
            <consortium name="DOE Joint Genome Institute"/>
            <person name="Mondo S.J."/>
            <person name="Dannebaum R.O."/>
            <person name="Kuo R.C."/>
            <person name="Labutti K."/>
            <person name="Haridas S."/>
            <person name="Kuo A."/>
            <person name="Salamov A."/>
            <person name="Ahrendt S.R."/>
            <person name="Lipzen A."/>
            <person name="Sullivan W."/>
            <person name="Andreopoulos W.B."/>
            <person name="Clum A."/>
            <person name="Lindquist E."/>
            <person name="Daum C."/>
            <person name="Ramamoorthy G.K."/>
            <person name="Gryganskyi A."/>
            <person name="Culley D."/>
            <person name="Magnuson J.K."/>
            <person name="James T.Y."/>
            <person name="O'Malley M.A."/>
            <person name="Stajich J.E."/>
            <person name="Spatafora J.W."/>
            <person name="Visel A."/>
            <person name="Grigoriev I.V."/>
        </authorList>
    </citation>
    <scope>NUCLEOTIDE SEQUENCE [LARGE SCALE GENOMIC DNA]</scope>
    <source>
        <strain evidence="12 13">68-887.2</strain>
    </source>
</reference>
<comment type="caution">
    <text evidence="12">The sequence shown here is derived from an EMBL/GenBank/DDBJ whole genome shotgun (WGS) entry which is preliminary data.</text>
</comment>
<dbReference type="EMBL" id="MCFC01000021">
    <property type="protein sequence ID" value="ORY30177.1"/>
    <property type="molecule type" value="Genomic_DNA"/>
</dbReference>
<comment type="catalytic activity">
    <reaction evidence="1">
        <text>5-(2-hydroxyethyl)-4-methylthiazole + ATP = 4-methyl-5-(2-phosphooxyethyl)-thiazole + ADP + H(+)</text>
        <dbReference type="Rhea" id="RHEA:24212"/>
        <dbReference type="ChEBI" id="CHEBI:15378"/>
        <dbReference type="ChEBI" id="CHEBI:17957"/>
        <dbReference type="ChEBI" id="CHEBI:30616"/>
        <dbReference type="ChEBI" id="CHEBI:58296"/>
        <dbReference type="ChEBI" id="CHEBI:456216"/>
        <dbReference type="EC" id="2.7.1.50"/>
    </reaction>
</comment>
<evidence type="ECO:0000256" key="4">
    <source>
        <dbReference type="ARBA" id="ARBA00012129"/>
    </source>
</evidence>
<dbReference type="CDD" id="cd01170">
    <property type="entry name" value="THZ_kinase"/>
    <property type="match status" value="1"/>
</dbReference>
<dbReference type="OrthoDB" id="4994at2759"/>
<dbReference type="STRING" id="71784.A0A1Y2B6T0"/>
<dbReference type="Proteomes" id="UP000193986">
    <property type="component" value="Unassembled WGS sequence"/>
</dbReference>
<dbReference type="HAMAP" id="MF_00228">
    <property type="entry name" value="Thz_kinase"/>
    <property type="match status" value="1"/>
</dbReference>
<name>A0A1Y2B6T0_9TREE</name>
<dbReference type="AlphaFoldDB" id="A0A1Y2B6T0"/>
<keyword evidence="6" id="KW-0479">Metal-binding</keyword>
<dbReference type="UniPathway" id="UPA00060">
    <property type="reaction ID" value="UER00139"/>
</dbReference>
<dbReference type="EC" id="2.7.1.50" evidence="4"/>
<evidence type="ECO:0000256" key="1">
    <source>
        <dbReference type="ARBA" id="ARBA00001771"/>
    </source>
</evidence>
<accession>A0A1Y2B6T0</accession>
<keyword evidence="11" id="KW-0784">Thiamine biosynthesis</keyword>
<dbReference type="GO" id="GO:0004417">
    <property type="term" value="F:hydroxyethylthiazole kinase activity"/>
    <property type="evidence" value="ECO:0007669"/>
    <property type="project" value="UniProtKB-EC"/>
</dbReference>
<comment type="cofactor">
    <cofactor evidence="2">
        <name>Mg(2+)</name>
        <dbReference type="ChEBI" id="CHEBI:18420"/>
    </cofactor>
</comment>
<dbReference type="Pfam" id="PF02110">
    <property type="entry name" value="HK"/>
    <property type="match status" value="1"/>
</dbReference>
<keyword evidence="8 12" id="KW-0418">Kinase</keyword>
<comment type="pathway">
    <text evidence="3">Cofactor biosynthesis; thiamine diphosphate biosynthesis; 4-methyl-5-(2-phosphoethyl)-thiazole from 5-(2-hydroxyethyl)-4-methylthiazole: step 1/1.</text>
</comment>
<evidence type="ECO:0000256" key="10">
    <source>
        <dbReference type="ARBA" id="ARBA00022842"/>
    </source>
</evidence>
<sequence length="303" mass="31754">MPPYTADTADNVLEHVTSLYDSVRTVRPLVLHLTNIVVVNDQANITLALGGSPIMSLAAEEQELLSPMVSALLLNIGTIHRAQRETMLIAAKQAGRHGKPIILDPVGVALGGYRAEVVQDILDNSIPAVITGNAAEIGYLARLDASAKGVDSIADLKDPVRVVRDLAKQTGSVIVLHGEIDYVSDGETVVQLSNGHVDLSKVTGTGCSTGSAIATFVGVALDGIDLNPRGLEKSAADERNIRRRIFAGSVAGVLATSLAGELAVEASANHGTASFKAAWIGSIGRLTGEIIKSRAKVVIRYDQ</sequence>
<dbReference type="PRINTS" id="PR01099">
    <property type="entry name" value="HYETHTZKNASE"/>
</dbReference>
<keyword evidence="9" id="KW-0067">ATP-binding</keyword>
<evidence type="ECO:0000256" key="7">
    <source>
        <dbReference type="ARBA" id="ARBA00022741"/>
    </source>
</evidence>
<evidence type="ECO:0000256" key="3">
    <source>
        <dbReference type="ARBA" id="ARBA00004868"/>
    </source>
</evidence>
<organism evidence="12 13">
    <name type="scientific">Naematelia encephala</name>
    <dbReference type="NCBI Taxonomy" id="71784"/>
    <lineage>
        <taxon>Eukaryota</taxon>
        <taxon>Fungi</taxon>
        <taxon>Dikarya</taxon>
        <taxon>Basidiomycota</taxon>
        <taxon>Agaricomycotina</taxon>
        <taxon>Tremellomycetes</taxon>
        <taxon>Tremellales</taxon>
        <taxon>Naemateliaceae</taxon>
        <taxon>Naematelia</taxon>
    </lineage>
</organism>
<dbReference type="InterPro" id="IPR000417">
    <property type="entry name" value="Hyethyz_kinase"/>
</dbReference>
<keyword evidence="5" id="KW-0808">Transferase</keyword>
<dbReference type="GO" id="GO:0000287">
    <property type="term" value="F:magnesium ion binding"/>
    <property type="evidence" value="ECO:0007669"/>
    <property type="project" value="InterPro"/>
</dbReference>
<dbReference type="GO" id="GO:0009228">
    <property type="term" value="P:thiamine biosynthetic process"/>
    <property type="evidence" value="ECO:0007669"/>
    <property type="project" value="UniProtKB-KW"/>
</dbReference>
<dbReference type="GO" id="GO:0009229">
    <property type="term" value="P:thiamine diphosphate biosynthetic process"/>
    <property type="evidence" value="ECO:0007669"/>
    <property type="project" value="UniProtKB-UniPathway"/>
</dbReference>
<dbReference type="PIRSF" id="PIRSF000513">
    <property type="entry name" value="Thz_kinase"/>
    <property type="match status" value="1"/>
</dbReference>
<evidence type="ECO:0000313" key="13">
    <source>
        <dbReference type="Proteomes" id="UP000193986"/>
    </source>
</evidence>
<evidence type="ECO:0000256" key="2">
    <source>
        <dbReference type="ARBA" id="ARBA00001946"/>
    </source>
</evidence>
<evidence type="ECO:0000256" key="11">
    <source>
        <dbReference type="ARBA" id="ARBA00022977"/>
    </source>
</evidence>
<dbReference type="Gene3D" id="3.40.1190.20">
    <property type="match status" value="1"/>
</dbReference>
<keyword evidence="7" id="KW-0547">Nucleotide-binding</keyword>
<evidence type="ECO:0000256" key="9">
    <source>
        <dbReference type="ARBA" id="ARBA00022840"/>
    </source>
</evidence>
<gene>
    <name evidence="12" type="ORF">BCR39DRAFT_529809</name>
</gene>
<dbReference type="GO" id="GO:0005524">
    <property type="term" value="F:ATP binding"/>
    <property type="evidence" value="ECO:0007669"/>
    <property type="project" value="UniProtKB-KW"/>
</dbReference>
<dbReference type="InterPro" id="IPR029056">
    <property type="entry name" value="Ribokinase-like"/>
</dbReference>